<accession>A0A9D1EPC8</accession>
<feature type="transmembrane region" description="Helical" evidence="1">
    <location>
        <begin position="751"/>
        <end position="770"/>
    </location>
</feature>
<organism evidence="2 3">
    <name type="scientific">Candidatus Faeciplasma gallinarum</name>
    <dbReference type="NCBI Taxonomy" id="2840799"/>
    <lineage>
        <taxon>Bacteria</taxon>
        <taxon>Bacillati</taxon>
        <taxon>Bacillota</taxon>
        <taxon>Clostridia</taxon>
        <taxon>Eubacteriales</taxon>
        <taxon>Oscillospiraceae</taxon>
        <taxon>Oscillospiraceae incertae sedis</taxon>
        <taxon>Candidatus Faeciplasma</taxon>
    </lineage>
</organism>
<name>A0A9D1EPC8_9FIRM</name>
<proteinExistence type="predicted"/>
<dbReference type="EMBL" id="DVIR01000059">
    <property type="protein sequence ID" value="HIS25040.1"/>
    <property type="molecule type" value="Genomic_DNA"/>
</dbReference>
<reference evidence="2" key="1">
    <citation type="submission" date="2020-10" db="EMBL/GenBank/DDBJ databases">
        <authorList>
            <person name="Gilroy R."/>
        </authorList>
    </citation>
    <scope>NUCLEOTIDE SEQUENCE</scope>
    <source>
        <strain evidence="2">CHK157-1446</strain>
    </source>
</reference>
<gene>
    <name evidence="2" type="ORF">IAD01_06530</name>
</gene>
<keyword evidence="1" id="KW-0472">Membrane</keyword>
<feature type="transmembrane region" description="Helical" evidence="1">
    <location>
        <begin position="14"/>
        <end position="34"/>
    </location>
</feature>
<evidence type="ECO:0000256" key="1">
    <source>
        <dbReference type="SAM" id="Phobius"/>
    </source>
</evidence>
<reference evidence="2" key="2">
    <citation type="journal article" date="2021" name="PeerJ">
        <title>Extensive microbial diversity within the chicken gut microbiome revealed by metagenomics and culture.</title>
        <authorList>
            <person name="Gilroy R."/>
            <person name="Ravi A."/>
            <person name="Getino M."/>
            <person name="Pursley I."/>
            <person name="Horton D.L."/>
            <person name="Alikhan N.F."/>
            <person name="Baker D."/>
            <person name="Gharbi K."/>
            <person name="Hall N."/>
            <person name="Watson M."/>
            <person name="Adriaenssens E.M."/>
            <person name="Foster-Nyarko E."/>
            <person name="Jarju S."/>
            <person name="Secka A."/>
            <person name="Antonio M."/>
            <person name="Oren A."/>
            <person name="Chaudhuri R.R."/>
            <person name="La Ragione R."/>
            <person name="Hildebrand F."/>
            <person name="Pallen M.J."/>
        </authorList>
    </citation>
    <scope>NUCLEOTIDE SEQUENCE</scope>
    <source>
        <strain evidence="2">CHK157-1446</strain>
    </source>
</reference>
<sequence length="776" mass="83746">MDEYKRIFLAPRRAALILVICAACLAAFVINYLGGVTPNAVKNASEAVDFYLQVVDECEKLPAASAAEKIDLTLDELNDISSYINKSIAVSYSSEEEFLSALKKYPYLESLYLDESKSVNDFNRAKSALTDRLKMLYDDAENIAGYEDYLKSVQEQASVLSNVGIFNSSGFSKKNLEKTASDFAALDGVEPSLGNSCAVECWADFKISDYAFLICMAVIALSFVDERKKGLHSIIRSCPGGRLKLGVTRISALFAGSLLLTLLLYALPLVVSAVLSGGFGELDRPVQSMAMFSKCTLRLSISQWICVHLIERVICGALIGLAVWCIAGVITGAQFALGIAVAVFAIEYLLYTLIPVQSAFNILKYLNIFSYVHSLELYTYYLNINIFGAAVGIGQLAAVGLVTLTVALSAADILIQCKKYPSGNKNLLLSISDVLNRALDAVRRRLTIFGWEAYKAFVLEYGALLIVAAVVICGSLTYYMPTGDMDIWYQNYLDDAAGQVYLSPDGNSLDEYIEKARADAKGQTNYSELSEALDMLKIKSDDIVKRAEDGGYEPWLVDEQMYSAFYGESSVDAQRTNAAAAVIFAAICCAGIVSYERLAGTAAVVRSTRSGRVSTFAAKAGVAVLMGALIWAAVYIRELLTFLSLHGAEDFAAPVQNISALSEFPFAISIGGYLAILYLARLVMLAAVSLVVMCVGGLFNGMLSSCAACVGIFGLPAFLTLSGVPAAKYVSPITAVSSAEILWNMGSSAHLTAYWAVLIAAAVIGLLLFARYRVKS</sequence>
<evidence type="ECO:0000313" key="2">
    <source>
        <dbReference type="EMBL" id="HIS25040.1"/>
    </source>
</evidence>
<feature type="transmembrane region" description="Helical" evidence="1">
    <location>
        <begin position="453"/>
        <end position="479"/>
    </location>
</feature>
<dbReference type="Proteomes" id="UP000823982">
    <property type="component" value="Unassembled WGS sequence"/>
</dbReference>
<evidence type="ECO:0000313" key="3">
    <source>
        <dbReference type="Proteomes" id="UP000823982"/>
    </source>
</evidence>
<feature type="transmembrane region" description="Helical" evidence="1">
    <location>
        <begin position="387"/>
        <end position="415"/>
    </location>
</feature>
<feature type="transmembrane region" description="Helical" evidence="1">
    <location>
        <begin position="706"/>
        <end position="731"/>
    </location>
</feature>
<comment type="caution">
    <text evidence="2">The sequence shown here is derived from an EMBL/GenBank/DDBJ whole genome shotgun (WGS) entry which is preliminary data.</text>
</comment>
<protein>
    <submittedName>
        <fullName evidence="2">Uncharacterized protein</fullName>
    </submittedName>
</protein>
<keyword evidence="1" id="KW-0812">Transmembrane</keyword>
<feature type="transmembrane region" description="Helical" evidence="1">
    <location>
        <begin position="616"/>
        <end position="636"/>
    </location>
</feature>
<feature type="transmembrane region" description="Helical" evidence="1">
    <location>
        <begin position="252"/>
        <end position="275"/>
    </location>
</feature>
<dbReference type="AlphaFoldDB" id="A0A9D1EPC8"/>
<keyword evidence="1" id="KW-1133">Transmembrane helix</keyword>
<feature type="transmembrane region" description="Helical" evidence="1">
    <location>
        <begin position="675"/>
        <end position="699"/>
    </location>
</feature>
<feature type="transmembrane region" description="Helical" evidence="1">
    <location>
        <begin position="578"/>
        <end position="595"/>
    </location>
</feature>
<feature type="transmembrane region" description="Helical" evidence="1">
    <location>
        <begin position="321"/>
        <end position="350"/>
    </location>
</feature>